<name>A0A7D9D343_9GAMM</name>
<dbReference type="AlphaFoldDB" id="A0A7D9D343"/>
<protein>
    <submittedName>
        <fullName evidence="1">Uncharacterized protein</fullName>
    </submittedName>
</protein>
<organism evidence="1">
    <name type="scientific">uncultured Woeseiaceae bacterium</name>
    <dbReference type="NCBI Taxonomy" id="1983305"/>
    <lineage>
        <taxon>Bacteria</taxon>
        <taxon>Pseudomonadati</taxon>
        <taxon>Pseudomonadota</taxon>
        <taxon>Gammaproteobacteria</taxon>
        <taxon>Woeseiales</taxon>
        <taxon>Woeseiaceae</taxon>
        <taxon>environmental samples</taxon>
    </lineage>
</organism>
<accession>A0A7D9D343</accession>
<gene>
    <name evidence="1" type="ORF">JTBM06_V1_170019</name>
</gene>
<proteinExistence type="predicted"/>
<sequence length="53" mass="5745">MLKNSAFNTQAVDLTAGPLHSLPEPIYQSKINGSAALTPPDSIYQQQGNVYVR</sequence>
<dbReference type="EMBL" id="LR633967">
    <property type="protein sequence ID" value="VUX55932.1"/>
    <property type="molecule type" value="Genomic_DNA"/>
</dbReference>
<reference evidence="1" key="1">
    <citation type="submission" date="2019-07" db="EMBL/GenBank/DDBJ databases">
        <authorList>
            <person name="Weber M."/>
            <person name="Kostadinov I."/>
            <person name="Kostadinov D I."/>
        </authorList>
    </citation>
    <scope>NUCLEOTIDE SEQUENCE</scope>
    <source>
        <strain evidence="1">Gfbio:sag-sample-m06:053724c1-46a9-4a36-b237-ea2bf867836b</strain>
    </source>
</reference>
<evidence type="ECO:0000313" key="1">
    <source>
        <dbReference type="EMBL" id="VUX55932.1"/>
    </source>
</evidence>